<proteinExistence type="predicted"/>
<dbReference type="AlphaFoldDB" id="A0A427A0H3"/>
<organism evidence="2 3">
    <name type="scientific">Ensete ventricosum</name>
    <name type="common">Abyssinian banana</name>
    <name type="synonym">Musa ensete</name>
    <dbReference type="NCBI Taxonomy" id="4639"/>
    <lineage>
        <taxon>Eukaryota</taxon>
        <taxon>Viridiplantae</taxon>
        <taxon>Streptophyta</taxon>
        <taxon>Embryophyta</taxon>
        <taxon>Tracheophyta</taxon>
        <taxon>Spermatophyta</taxon>
        <taxon>Magnoliopsida</taxon>
        <taxon>Liliopsida</taxon>
        <taxon>Zingiberales</taxon>
        <taxon>Musaceae</taxon>
        <taxon>Ensete</taxon>
    </lineage>
</organism>
<evidence type="ECO:0000313" key="2">
    <source>
        <dbReference type="EMBL" id="RRT69759.1"/>
    </source>
</evidence>
<dbReference type="EMBL" id="AMZH03004240">
    <property type="protein sequence ID" value="RRT69759.1"/>
    <property type="molecule type" value="Genomic_DNA"/>
</dbReference>
<name>A0A427A0H3_ENSVE</name>
<reference evidence="2 3" key="1">
    <citation type="journal article" date="2014" name="Agronomy (Basel)">
        <title>A Draft Genome Sequence for Ensete ventricosum, the Drought-Tolerant Tree Against Hunger.</title>
        <authorList>
            <person name="Harrison J."/>
            <person name="Moore K.A."/>
            <person name="Paszkiewicz K."/>
            <person name="Jones T."/>
            <person name="Grant M."/>
            <person name="Ambacheew D."/>
            <person name="Muzemil S."/>
            <person name="Studholme D.J."/>
        </authorList>
    </citation>
    <scope>NUCLEOTIDE SEQUENCE [LARGE SCALE GENOMIC DNA]</scope>
</reference>
<feature type="compositionally biased region" description="Basic and acidic residues" evidence="1">
    <location>
        <begin position="17"/>
        <end position="45"/>
    </location>
</feature>
<feature type="compositionally biased region" description="Acidic residues" evidence="1">
    <location>
        <begin position="80"/>
        <end position="92"/>
    </location>
</feature>
<evidence type="ECO:0000256" key="1">
    <source>
        <dbReference type="SAM" id="MobiDB-lite"/>
    </source>
</evidence>
<dbReference type="Proteomes" id="UP000287651">
    <property type="component" value="Unassembled WGS sequence"/>
</dbReference>
<gene>
    <name evidence="2" type="ORF">B296_00029162</name>
</gene>
<feature type="region of interest" description="Disordered" evidence="1">
    <location>
        <begin position="1"/>
        <end position="92"/>
    </location>
</feature>
<accession>A0A427A0H3</accession>
<sequence>MLTGRWREEEVDLAGSMRDREQVHQAERKVTDSKVDRCAAREGERRRQRPVSPFGCSVVVGGRESPMASSSNAKHKRIAEEEEDEEETLEEV</sequence>
<evidence type="ECO:0000313" key="3">
    <source>
        <dbReference type="Proteomes" id="UP000287651"/>
    </source>
</evidence>
<protein>
    <submittedName>
        <fullName evidence="2">Uncharacterized protein</fullName>
    </submittedName>
</protein>
<comment type="caution">
    <text evidence="2">The sequence shown here is derived from an EMBL/GenBank/DDBJ whole genome shotgun (WGS) entry which is preliminary data.</text>
</comment>